<evidence type="ECO:0000313" key="2">
    <source>
        <dbReference type="Proteomes" id="UP000198287"/>
    </source>
</evidence>
<dbReference type="OMA" id="CRIVEND"/>
<dbReference type="OrthoDB" id="8279338at2759"/>
<evidence type="ECO:0008006" key="3">
    <source>
        <dbReference type="Google" id="ProtNLM"/>
    </source>
</evidence>
<reference evidence="1 2" key="1">
    <citation type="submission" date="2015-12" db="EMBL/GenBank/DDBJ databases">
        <title>The genome of Folsomia candida.</title>
        <authorList>
            <person name="Faddeeva A."/>
            <person name="Derks M.F."/>
            <person name="Anvar Y."/>
            <person name="Smit S."/>
            <person name="Van Straalen N."/>
            <person name="Roelofs D."/>
        </authorList>
    </citation>
    <scope>NUCLEOTIDE SEQUENCE [LARGE SCALE GENOMIC DNA]</scope>
    <source>
        <strain evidence="1 2">VU population</strain>
        <tissue evidence="1">Whole body</tissue>
    </source>
</reference>
<proteinExistence type="predicted"/>
<evidence type="ECO:0000313" key="1">
    <source>
        <dbReference type="EMBL" id="OXA40054.1"/>
    </source>
</evidence>
<dbReference type="PANTHER" id="PTHR21301">
    <property type="entry name" value="REVERSE TRANSCRIPTASE"/>
    <property type="match status" value="1"/>
</dbReference>
<keyword evidence="2" id="KW-1185">Reference proteome</keyword>
<protein>
    <recommendedName>
        <fullName evidence="3">Reverse transcriptase domain-containing protein</fullName>
    </recommendedName>
</protein>
<dbReference type="Proteomes" id="UP000198287">
    <property type="component" value="Unassembled WGS sequence"/>
</dbReference>
<dbReference type="STRING" id="158441.A0A226D5A5"/>
<dbReference type="AlphaFoldDB" id="A0A226D5A5"/>
<sequence>MNLGNKMLDLKGSGLGLFVNVSTSKGLLQDDEEDCFTWWFVGSGTSGSPRRPSAMQTALRSCRDSLPLSGSHFKSKKSNLSANELRAIKTLSSRNDIVIRKADKGGSTVVWRRDLYISEALSQLNNPQFYDKLDDDPTPSYQKVVSTTINNFISSGDLPVFAQRLIQKSPRCSQFYLQPKIHKPGYPGRPIVSTVSCPTSLISAFVDTVLQPLVALTPSYLKDTTDFLICLNDFVLSSPSDNPVFLITSDVNQLYTVIPHADGLIAAKFFFDLRSVNDPPTYVLIRLLELVLTLNAFDFNSEFYSQISGVAMGTRAGPSYACSFLAYQEKLFF</sequence>
<name>A0A226D5A5_FOLCA</name>
<gene>
    <name evidence="1" type="ORF">Fcan01_25140</name>
</gene>
<accession>A0A226D5A5</accession>
<comment type="caution">
    <text evidence="1">The sequence shown here is derived from an EMBL/GenBank/DDBJ whole genome shotgun (WGS) entry which is preliminary data.</text>
</comment>
<dbReference type="EMBL" id="LNIX01000035">
    <property type="protein sequence ID" value="OXA40054.1"/>
    <property type="molecule type" value="Genomic_DNA"/>
</dbReference>
<dbReference type="PANTHER" id="PTHR21301:SF10">
    <property type="entry name" value="REVERSE TRANSCRIPTASE DOMAIN-CONTAINING PROTEIN"/>
    <property type="match status" value="1"/>
</dbReference>
<organism evidence="1 2">
    <name type="scientific">Folsomia candida</name>
    <name type="common">Springtail</name>
    <dbReference type="NCBI Taxonomy" id="158441"/>
    <lineage>
        <taxon>Eukaryota</taxon>
        <taxon>Metazoa</taxon>
        <taxon>Ecdysozoa</taxon>
        <taxon>Arthropoda</taxon>
        <taxon>Hexapoda</taxon>
        <taxon>Collembola</taxon>
        <taxon>Entomobryomorpha</taxon>
        <taxon>Isotomoidea</taxon>
        <taxon>Isotomidae</taxon>
        <taxon>Proisotominae</taxon>
        <taxon>Folsomia</taxon>
    </lineage>
</organism>